<reference evidence="4 5" key="1">
    <citation type="submission" date="2014-04" db="EMBL/GenBank/DDBJ databases">
        <title>Draft genome sequence of Hydrogenovibrio marinus MH-110, a model organism for aerobic H2 metabolism.</title>
        <authorList>
            <person name="Cha H.J."/>
            <person name="Jo B.H."/>
            <person name="Hwang B.H."/>
        </authorList>
    </citation>
    <scope>NUCLEOTIDE SEQUENCE [LARGE SCALE GENOMIC DNA]</scope>
    <source>
        <strain evidence="4 5">MH-110</strain>
    </source>
</reference>
<comment type="caution">
    <text evidence="4">The sequence shown here is derived from an EMBL/GenBank/DDBJ whole genome shotgun (WGS) entry which is preliminary data.</text>
</comment>
<dbReference type="InterPro" id="IPR029058">
    <property type="entry name" value="AB_hydrolase_fold"/>
</dbReference>
<evidence type="ECO:0000313" key="5">
    <source>
        <dbReference type="Proteomes" id="UP000027341"/>
    </source>
</evidence>
<dbReference type="STRING" id="28885.EI16_05215"/>
<comment type="similarity">
    <text evidence="1">Belongs to the AB hydrolase superfamily. AB hydrolase 2 family.</text>
</comment>
<name>A0A066ZPI8_HYDMR</name>
<evidence type="ECO:0000259" key="3">
    <source>
        <dbReference type="Pfam" id="PF02230"/>
    </source>
</evidence>
<sequence length="220" mass="24309">MVIEPKQSQAENCVIWLHGLGADGHDFEGILPQLDLPQEAAIRFVFPTAPIQPVTVNLGDPMTAWYDIKSLNLLAETDWQGIAQSVEYVHVLIQEQLDAGIDSQNILLAGFSQGGVIALYAGLTYERPLAGIMALSTYFPDPEQASEFLQPKAEQMNLSVFYGHGNADPICPLAAAEASKNTLEKLGLEIEWHVYPMAHQVCYDEVRHISQFLKSCLLQD</sequence>
<protein>
    <submittedName>
        <fullName evidence="4">Carboxylesterase</fullName>
    </submittedName>
</protein>
<feature type="domain" description="Phospholipase/carboxylesterase/thioesterase" evidence="3">
    <location>
        <begin position="2"/>
        <end position="216"/>
    </location>
</feature>
<dbReference type="Pfam" id="PF02230">
    <property type="entry name" value="Abhydrolase_2"/>
    <property type="match status" value="1"/>
</dbReference>
<organism evidence="4 5">
    <name type="scientific">Hydrogenovibrio marinus</name>
    <dbReference type="NCBI Taxonomy" id="28885"/>
    <lineage>
        <taxon>Bacteria</taxon>
        <taxon>Pseudomonadati</taxon>
        <taxon>Pseudomonadota</taxon>
        <taxon>Gammaproteobacteria</taxon>
        <taxon>Thiotrichales</taxon>
        <taxon>Piscirickettsiaceae</taxon>
        <taxon>Hydrogenovibrio</taxon>
    </lineage>
</organism>
<accession>A0A066ZPI8</accession>
<dbReference type="AlphaFoldDB" id="A0A066ZPI8"/>
<dbReference type="Proteomes" id="UP000027341">
    <property type="component" value="Unassembled WGS sequence"/>
</dbReference>
<dbReference type="Gene3D" id="3.40.50.1820">
    <property type="entry name" value="alpha/beta hydrolase"/>
    <property type="match status" value="1"/>
</dbReference>
<gene>
    <name evidence="4" type="ORF">EI16_05215</name>
</gene>
<dbReference type="EMBL" id="JMIU01000001">
    <property type="protein sequence ID" value="KDN95698.1"/>
    <property type="molecule type" value="Genomic_DNA"/>
</dbReference>
<dbReference type="InterPro" id="IPR050565">
    <property type="entry name" value="LYPA1-2/EST-like"/>
</dbReference>
<dbReference type="PANTHER" id="PTHR10655:SF17">
    <property type="entry name" value="LYSOPHOSPHOLIPASE-LIKE PROTEIN 1"/>
    <property type="match status" value="1"/>
</dbReference>
<dbReference type="SUPFAM" id="SSF53474">
    <property type="entry name" value="alpha/beta-Hydrolases"/>
    <property type="match status" value="1"/>
</dbReference>
<dbReference type="GO" id="GO:0016787">
    <property type="term" value="F:hydrolase activity"/>
    <property type="evidence" value="ECO:0007669"/>
    <property type="project" value="UniProtKB-KW"/>
</dbReference>
<proteinExistence type="inferred from homology"/>
<dbReference type="PANTHER" id="PTHR10655">
    <property type="entry name" value="LYSOPHOSPHOLIPASE-RELATED"/>
    <property type="match status" value="1"/>
</dbReference>
<evidence type="ECO:0000313" key="4">
    <source>
        <dbReference type="EMBL" id="KDN95698.1"/>
    </source>
</evidence>
<dbReference type="InterPro" id="IPR003140">
    <property type="entry name" value="PLipase/COase/thioEstase"/>
</dbReference>
<evidence type="ECO:0000256" key="1">
    <source>
        <dbReference type="ARBA" id="ARBA00006499"/>
    </source>
</evidence>
<keyword evidence="2" id="KW-0378">Hydrolase</keyword>
<evidence type="ECO:0000256" key="2">
    <source>
        <dbReference type="ARBA" id="ARBA00022801"/>
    </source>
</evidence>
<keyword evidence="5" id="KW-1185">Reference proteome</keyword>